<evidence type="ECO:0000313" key="3">
    <source>
        <dbReference type="EMBL" id="SFJ63538.1"/>
    </source>
</evidence>
<sequence>MKFFRYAIIFVFIMSVLATAYWIFVASDRYVSEANVIIRKTDSVSASSFDISSLITGIAGVNRSDQLLLREYLLSVDMLKKLDAELDLRSHYSDKRQDLVSRMWFQDASMEWFHRHYLSRVSVEYDDFSGVLRIRVQAYDPKTAQSISGSLVQEGERYMNQLGHELAEVQVAFLTKQVHLAQQRFQQASQHLLAFQNKKGLASPQTTAESINEIVAQLEGKRTQLQTQLASLPTTLDRDHPNIKMLKQSLAAVNSQIDQEKAKLAAPSGKTLNFTVEEFQRLEMEVTFTGDIYKTALVGLEKGHMDATRMLEKVSVLQAPTMPEYPMEPERVYNTVVTLLFALLLSGILKLLESIVLDHVD</sequence>
<protein>
    <submittedName>
        <fullName evidence="3">Capsular polysaccharide transport system permease protein</fullName>
    </submittedName>
</protein>
<dbReference type="AlphaFoldDB" id="A0A1I3SXG4"/>
<name>A0A1I3SXG4_9BACT</name>
<accession>A0A1I3SXG4</accession>
<dbReference type="OrthoDB" id="5452389at2"/>
<dbReference type="PANTHER" id="PTHR32309">
    <property type="entry name" value="TYROSINE-PROTEIN KINASE"/>
    <property type="match status" value="1"/>
</dbReference>
<dbReference type="STRING" id="52560.SAMN04488082_1057"/>
<dbReference type="Proteomes" id="UP000198635">
    <property type="component" value="Unassembled WGS sequence"/>
</dbReference>
<evidence type="ECO:0000313" key="4">
    <source>
        <dbReference type="Proteomes" id="UP000198635"/>
    </source>
</evidence>
<evidence type="ECO:0000256" key="2">
    <source>
        <dbReference type="SAM" id="Phobius"/>
    </source>
</evidence>
<reference evidence="4" key="1">
    <citation type="submission" date="2016-10" db="EMBL/GenBank/DDBJ databases">
        <authorList>
            <person name="Varghese N."/>
            <person name="Submissions S."/>
        </authorList>
    </citation>
    <scope>NUCLEOTIDE SEQUENCE [LARGE SCALE GENOMIC DNA]</scope>
    <source>
        <strain evidence="4">DSM 5918</strain>
    </source>
</reference>
<keyword evidence="2" id="KW-1133">Transmembrane helix</keyword>
<dbReference type="PANTHER" id="PTHR32309:SF13">
    <property type="entry name" value="FERRIC ENTEROBACTIN TRANSPORT PROTEIN FEPE"/>
    <property type="match status" value="1"/>
</dbReference>
<keyword evidence="2" id="KW-0472">Membrane</keyword>
<keyword evidence="2" id="KW-0812">Transmembrane</keyword>
<dbReference type="EMBL" id="FORX01000005">
    <property type="protein sequence ID" value="SFJ63538.1"/>
    <property type="molecule type" value="Genomic_DNA"/>
</dbReference>
<gene>
    <name evidence="3" type="ORF">SAMN04488082_1057</name>
</gene>
<dbReference type="InterPro" id="IPR050445">
    <property type="entry name" value="Bact_polysacc_biosynth/exp"/>
</dbReference>
<feature type="coiled-coil region" evidence="1">
    <location>
        <begin position="208"/>
        <end position="263"/>
    </location>
</feature>
<dbReference type="GO" id="GO:0004713">
    <property type="term" value="F:protein tyrosine kinase activity"/>
    <property type="evidence" value="ECO:0007669"/>
    <property type="project" value="TreeGrafter"/>
</dbReference>
<keyword evidence="4" id="KW-1185">Reference proteome</keyword>
<dbReference type="RefSeq" id="WP_092373400.1">
    <property type="nucleotide sequence ID" value="NZ_FORX01000005.1"/>
</dbReference>
<feature type="transmembrane region" description="Helical" evidence="2">
    <location>
        <begin position="6"/>
        <end position="25"/>
    </location>
</feature>
<keyword evidence="1" id="KW-0175">Coiled coil</keyword>
<proteinExistence type="predicted"/>
<evidence type="ECO:0000256" key="1">
    <source>
        <dbReference type="SAM" id="Coils"/>
    </source>
</evidence>
<organism evidence="3 4">
    <name type="scientific">Desulfomicrobium apsheronum</name>
    <dbReference type="NCBI Taxonomy" id="52560"/>
    <lineage>
        <taxon>Bacteria</taxon>
        <taxon>Pseudomonadati</taxon>
        <taxon>Thermodesulfobacteriota</taxon>
        <taxon>Desulfovibrionia</taxon>
        <taxon>Desulfovibrionales</taxon>
        <taxon>Desulfomicrobiaceae</taxon>
        <taxon>Desulfomicrobium</taxon>
    </lineage>
</organism>
<dbReference type="GO" id="GO:0005886">
    <property type="term" value="C:plasma membrane"/>
    <property type="evidence" value="ECO:0007669"/>
    <property type="project" value="TreeGrafter"/>
</dbReference>